<dbReference type="GO" id="GO:0046872">
    <property type="term" value="F:metal ion binding"/>
    <property type="evidence" value="ECO:0007669"/>
    <property type="project" value="UniProtKB-KW"/>
</dbReference>
<sequence>MQRARKRVFQLCFENDEDDENDFIIFAVRRPRWIRERAEDFDSLDDRDFIMRYRLTKPTVLSILEKIEHHLEYETDRNNCISPINQLLCTLRFYATGCFQTTAGDLCGFSSSTVNRIVHKVSCTIASLRSQYIKFPGTPEEIRRTQLNFYRRAKFPRVIGAIDCTHVKLWQSPGGESAERFRNRKGYFSLNVQAICNSNLEIMDVVARYDGSTHDSRIFRESKRRALFEQGVYGDAVLVGDSGYASANYMMIPLQECHTPAENLYNESQIRTRNVIERFFGVWKRRFPVMALGLRVKLMRVFPIITATLVLHNIARRAGDEVPRGFDVILPAPWEEILAQDNIEIEYAPNPINRRLTQQNSGRQALIDGHFESSSEDASDFEDEDFNQLIVMIAFPRKPRIFRPRKDHFTYWRDDEFFNRLRLSKNTVRFIVDLIGIMLYYATGSMLIVCGDFIGIHKSTASRIVKLVSHNIAILRPQFVNFPNNENDLKKIKQDFYNIAKFPMVIGALDCTHVKIKSPGGDNAETICDANLKIQDIVARWPGSSHDSTIFNNSEIRRKLEIGEMRDCVLVADSGYAQRNFVMTLVGSPNTVIDPASGIYEESKYCYGVWKRRFPILATGINVKITSSQSIIVATAVLHNIACNFGESMPRITTEIESLISITEFNNPGENIDRNAANITRN</sequence>
<dbReference type="PANTHER" id="PTHR22930:SF289">
    <property type="entry name" value="DDE TNP4 DOMAIN-CONTAINING PROTEIN-RELATED"/>
    <property type="match status" value="1"/>
</dbReference>
<comment type="cofactor">
    <cofactor evidence="1">
        <name>a divalent metal cation</name>
        <dbReference type="ChEBI" id="CHEBI:60240"/>
    </cofactor>
</comment>
<protein>
    <recommendedName>
        <fullName evidence="8">DDE Tnp4 domain-containing protein</fullName>
    </recommendedName>
</protein>
<evidence type="ECO:0000256" key="4">
    <source>
        <dbReference type="ARBA" id="ARBA00022722"/>
    </source>
</evidence>
<keyword evidence="5" id="KW-0479">Metal-binding</keyword>
<proteinExistence type="inferred from homology"/>
<evidence type="ECO:0000256" key="2">
    <source>
        <dbReference type="ARBA" id="ARBA00004123"/>
    </source>
</evidence>
<keyword evidence="6" id="KW-0378">Hydrolase</keyword>
<accession>A0A6G0TZJ5</accession>
<evidence type="ECO:0000313" key="10">
    <source>
        <dbReference type="Proteomes" id="UP000475862"/>
    </source>
</evidence>
<gene>
    <name evidence="9" type="ORF">AGLY_003408</name>
</gene>
<feature type="non-terminal residue" evidence="9">
    <location>
        <position position="682"/>
    </location>
</feature>
<evidence type="ECO:0000256" key="6">
    <source>
        <dbReference type="ARBA" id="ARBA00022801"/>
    </source>
</evidence>
<dbReference type="GO" id="GO:0005634">
    <property type="term" value="C:nucleus"/>
    <property type="evidence" value="ECO:0007669"/>
    <property type="project" value="UniProtKB-SubCell"/>
</dbReference>
<keyword evidence="4" id="KW-0540">Nuclease</keyword>
<dbReference type="OrthoDB" id="2430314at2759"/>
<evidence type="ECO:0000256" key="7">
    <source>
        <dbReference type="ARBA" id="ARBA00023242"/>
    </source>
</evidence>
<evidence type="ECO:0000313" key="9">
    <source>
        <dbReference type="EMBL" id="KAE9542281.1"/>
    </source>
</evidence>
<feature type="domain" description="DDE Tnp4" evidence="8">
    <location>
        <begin position="162"/>
        <end position="313"/>
    </location>
</feature>
<evidence type="ECO:0000256" key="1">
    <source>
        <dbReference type="ARBA" id="ARBA00001968"/>
    </source>
</evidence>
<keyword evidence="10" id="KW-1185">Reference proteome</keyword>
<dbReference type="GO" id="GO:0016787">
    <property type="term" value="F:hydrolase activity"/>
    <property type="evidence" value="ECO:0007669"/>
    <property type="project" value="UniProtKB-KW"/>
</dbReference>
<organism evidence="9 10">
    <name type="scientific">Aphis glycines</name>
    <name type="common">Soybean aphid</name>
    <dbReference type="NCBI Taxonomy" id="307491"/>
    <lineage>
        <taxon>Eukaryota</taxon>
        <taxon>Metazoa</taxon>
        <taxon>Ecdysozoa</taxon>
        <taxon>Arthropoda</taxon>
        <taxon>Hexapoda</taxon>
        <taxon>Insecta</taxon>
        <taxon>Pterygota</taxon>
        <taxon>Neoptera</taxon>
        <taxon>Paraneoptera</taxon>
        <taxon>Hemiptera</taxon>
        <taxon>Sternorrhyncha</taxon>
        <taxon>Aphidomorpha</taxon>
        <taxon>Aphidoidea</taxon>
        <taxon>Aphididae</taxon>
        <taxon>Aphidini</taxon>
        <taxon>Aphis</taxon>
        <taxon>Aphis</taxon>
    </lineage>
</organism>
<dbReference type="EMBL" id="VYZN01000011">
    <property type="protein sequence ID" value="KAE9542281.1"/>
    <property type="molecule type" value="Genomic_DNA"/>
</dbReference>
<dbReference type="Pfam" id="PF13359">
    <property type="entry name" value="DDE_Tnp_4"/>
    <property type="match status" value="2"/>
</dbReference>
<dbReference type="GO" id="GO:0004518">
    <property type="term" value="F:nuclease activity"/>
    <property type="evidence" value="ECO:0007669"/>
    <property type="project" value="UniProtKB-KW"/>
</dbReference>
<evidence type="ECO:0000256" key="5">
    <source>
        <dbReference type="ARBA" id="ARBA00022723"/>
    </source>
</evidence>
<dbReference type="InterPro" id="IPR027806">
    <property type="entry name" value="HARBI1_dom"/>
</dbReference>
<reference evidence="9 10" key="1">
    <citation type="submission" date="2019-08" db="EMBL/GenBank/DDBJ databases">
        <title>The genome of the soybean aphid Biotype 1, its phylome, world population structure and adaptation to the North American continent.</title>
        <authorList>
            <person name="Giordano R."/>
            <person name="Donthu R.K."/>
            <person name="Hernandez A.G."/>
            <person name="Wright C.L."/>
            <person name="Zimin A.V."/>
        </authorList>
    </citation>
    <scope>NUCLEOTIDE SEQUENCE [LARGE SCALE GENOMIC DNA]</scope>
    <source>
        <tissue evidence="9">Whole aphids</tissue>
    </source>
</reference>
<dbReference type="InterPro" id="IPR045249">
    <property type="entry name" value="HARBI1-like"/>
</dbReference>
<dbReference type="AlphaFoldDB" id="A0A6G0TZJ5"/>
<feature type="domain" description="DDE Tnp4" evidence="8">
    <location>
        <begin position="523"/>
        <end position="640"/>
    </location>
</feature>
<evidence type="ECO:0000256" key="3">
    <source>
        <dbReference type="ARBA" id="ARBA00006958"/>
    </source>
</evidence>
<dbReference type="Proteomes" id="UP000475862">
    <property type="component" value="Unassembled WGS sequence"/>
</dbReference>
<keyword evidence="7" id="KW-0539">Nucleus</keyword>
<comment type="caution">
    <text evidence="9">The sequence shown here is derived from an EMBL/GenBank/DDBJ whole genome shotgun (WGS) entry which is preliminary data.</text>
</comment>
<comment type="subcellular location">
    <subcellularLocation>
        <location evidence="2">Nucleus</location>
    </subcellularLocation>
</comment>
<name>A0A6G0TZJ5_APHGL</name>
<comment type="similarity">
    <text evidence="3">Belongs to the HARBI1 family.</text>
</comment>
<dbReference type="PANTHER" id="PTHR22930">
    <property type="match status" value="1"/>
</dbReference>
<evidence type="ECO:0000259" key="8">
    <source>
        <dbReference type="Pfam" id="PF13359"/>
    </source>
</evidence>